<dbReference type="RefSeq" id="WP_021070766.1">
    <property type="nucleotide sequence ID" value="NZ_ATDL01000015.1"/>
</dbReference>
<evidence type="ECO:0000313" key="1">
    <source>
        <dbReference type="EMBL" id="ERJ59272.1"/>
    </source>
</evidence>
<dbReference type="EMBL" id="ATDL01000015">
    <property type="protein sequence ID" value="ERJ59272.1"/>
    <property type="molecule type" value="Genomic_DNA"/>
</dbReference>
<proteinExistence type="predicted"/>
<dbReference type="STRING" id="1346330.M472_10850"/>
<sequence>MIIQHVSKWEFALFSANINQVMTDRSWKEHAVIFNKWKEYHGRADSRTLDCFHLQCHGLLTNGTPGILAMFHLGNHMHWPLQMAQEGVLFDVVLDKVVYDRNPKLFDQLHRQMNKTNTYNYLFSEDPRLLFGIKQALASGKHILIFADGASGSVDSQKDQRFSIPFLEGILNVKMGIPFISSAFNVPVYTLIDQQRRNSYYLKALKPITQKPKENRFDFVLRTLDIMYRQLEIIVTKQPERWECWIYLHKNGMLNLDESIVDEGLTNHPLLVLELDGEYCVFDRRYYTAQKVNLVPLQ</sequence>
<dbReference type="eggNOG" id="COG1560">
    <property type="taxonomic scope" value="Bacteria"/>
</dbReference>
<gene>
    <name evidence="1" type="ORF">M472_10850</name>
</gene>
<evidence type="ECO:0000313" key="2">
    <source>
        <dbReference type="Proteomes" id="UP000016584"/>
    </source>
</evidence>
<name>U2HUS4_9SPHI</name>
<keyword evidence="2" id="KW-1185">Reference proteome</keyword>
<dbReference type="Proteomes" id="UP000016584">
    <property type="component" value="Unassembled WGS sequence"/>
</dbReference>
<dbReference type="PATRIC" id="fig|1346330.5.peg.2607"/>
<protein>
    <recommendedName>
        <fullName evidence="3">Lipid A biosynthesis acyltransferase</fullName>
    </recommendedName>
</protein>
<evidence type="ECO:0008006" key="3">
    <source>
        <dbReference type="Google" id="ProtNLM"/>
    </source>
</evidence>
<accession>U2HUS4</accession>
<dbReference type="AlphaFoldDB" id="U2HUS4"/>
<organism evidence="1 2">
    <name type="scientific">Sphingobacterium paucimobilis HER1398</name>
    <dbReference type="NCBI Taxonomy" id="1346330"/>
    <lineage>
        <taxon>Bacteria</taxon>
        <taxon>Pseudomonadati</taxon>
        <taxon>Bacteroidota</taxon>
        <taxon>Sphingobacteriia</taxon>
        <taxon>Sphingobacteriales</taxon>
        <taxon>Sphingobacteriaceae</taxon>
        <taxon>Sphingobacterium</taxon>
    </lineage>
</organism>
<comment type="caution">
    <text evidence="1">The sequence shown here is derived from an EMBL/GenBank/DDBJ whole genome shotgun (WGS) entry which is preliminary data.</text>
</comment>
<dbReference type="OrthoDB" id="1373292at2"/>
<reference evidence="1 2" key="1">
    <citation type="journal article" date="2013" name="Genome Announc.">
        <title>The Draft Genome Sequence of Sphingomonas paucimobilis Strain HER1398 (Proteobacteria), Host to the Giant PAU Phage, Indicates That It Is a Member of the Genus Sphingobacterium (Bacteroidetes).</title>
        <authorList>
            <person name="White R.A.III."/>
            <person name="Suttle C.A."/>
        </authorList>
    </citation>
    <scope>NUCLEOTIDE SEQUENCE [LARGE SCALE GENOMIC DNA]</scope>
    <source>
        <strain evidence="1 2">HER1398</strain>
    </source>
</reference>